<keyword evidence="3" id="KW-1185">Reference proteome</keyword>
<reference evidence="2 3" key="2">
    <citation type="submission" date="2024-07" db="EMBL/GenBank/DDBJ databases">
        <authorList>
            <person name="Akdeniz Z."/>
        </authorList>
    </citation>
    <scope>NUCLEOTIDE SEQUENCE [LARGE SCALE GENOMIC DNA]</scope>
</reference>
<name>A0AA86Q954_9EUKA</name>
<sequence length="1111" mass="119989">MLSSIILVMRQLSFNNIQTCQNNIQVNSNVYNFCQKTNKLNTIQVQNDIFITQKSNNINLFIYTNNTQLSSIGVQVHSMNVNSFALFGLNVNSQFIKDSVLNVTLQFQVFVGALVCIVCDVQVYNATLVFIAFGQQASAMVIEVQSIVQIELTFVQYRIQSQNSSGLVNVINQQLTIFSISDCKLSGSNLVQSETNGYIVSKTVQNITIVISHFSVCVDSTSRIGKFSASINVIGLESMRCDICTHHYVVYGICADQLQYAELLNGRVLCVYPFEFVDETCTCVSGYLLNGSKCINVVSAITNMQNSLNNDQIKKIEQDISLIQSEIYTLDQNIANNVSNIINAVGVDLQALEQNILSNFSEAESHISANMSLLDGRISGNISAIYNVLNSNISVIHQYLLQNVSISDSHLDKNSSVIDIRLFNNISALNSSAQANLSSLTNTMNYQQEIIDSLLMQIICRQKPGYQYVNGTCTFVSCPIKDQQTINGVCQCTGVNQIVSGSSCACPVNASLIQNACVCSITGQIIMQGVCQCQTSGAFVDNGACTCGVGAVNESNVCKCPLNSSLIGGKCYCSVIGQNIVNGACACAEGQIVVNNVCQYMHGINTNYFTCDQEIFVSTFDIQIVSYTIVSANFSGGYVFNTATVIQSAFVDVSDNVYSTVKPLFQSQASFTNLKIQVGSQSAAGGSFLSNSDTIVINQLNIISRAGSQITASSGQVNILVTSSTNANVSNLLVDLSFAVSWGNIALINSVTSSMNINNYQVLGSYQSQGCVVLGAVSTISATITITNFNFMATNFNVGNYSSYIFSTISQSNINLNQIAIILGNWSYSQISNSIVFSTSSYQFGGLVCYQTNTTLIVIQLISDCNQTYNTKQIQSSGLLVGNADLGLNNIQFQNICLSQIILCQQQLTQFGLIGRLEGKITFHQSNIIFIALNPQVQMFGIVGILTNLCQFSNFSQLYVQIQIIPGISSFGMSSSLIGYSNAQQLIVSQTTVSQANISSSYSTGSLFGAVEFSKLQLSTLIVDNCTITASTYNAGGFIGYSFKSNISISDAIVQFTKLLSPSYKGLVLGRDGSGNSFTINGSQSRGENLANGVVLETCGNLNNFMSVKGC</sequence>
<dbReference type="EMBL" id="CAXDID020000227">
    <property type="protein sequence ID" value="CAL6059823.1"/>
    <property type="molecule type" value="Genomic_DNA"/>
</dbReference>
<protein>
    <submittedName>
        <fullName evidence="1">Uncharacterized protein</fullName>
    </submittedName>
</protein>
<evidence type="ECO:0000313" key="3">
    <source>
        <dbReference type="Proteomes" id="UP001642409"/>
    </source>
</evidence>
<accession>A0AA86Q954</accession>
<dbReference type="Proteomes" id="UP001642409">
    <property type="component" value="Unassembled WGS sequence"/>
</dbReference>
<evidence type="ECO:0000313" key="2">
    <source>
        <dbReference type="EMBL" id="CAL6059823.1"/>
    </source>
</evidence>
<reference evidence="1" key="1">
    <citation type="submission" date="2023-06" db="EMBL/GenBank/DDBJ databases">
        <authorList>
            <person name="Kurt Z."/>
        </authorList>
    </citation>
    <scope>NUCLEOTIDE SEQUENCE</scope>
</reference>
<gene>
    <name evidence="1" type="ORF">HINF_LOCUS35710</name>
    <name evidence="2" type="ORF">HINF_LOCUS48930</name>
</gene>
<dbReference type="EMBL" id="CATOUU010000785">
    <property type="protein sequence ID" value="CAI9948065.1"/>
    <property type="molecule type" value="Genomic_DNA"/>
</dbReference>
<dbReference type="AlphaFoldDB" id="A0AA86Q954"/>
<evidence type="ECO:0000313" key="1">
    <source>
        <dbReference type="EMBL" id="CAI9948065.1"/>
    </source>
</evidence>
<proteinExistence type="predicted"/>
<organism evidence="1">
    <name type="scientific">Hexamita inflata</name>
    <dbReference type="NCBI Taxonomy" id="28002"/>
    <lineage>
        <taxon>Eukaryota</taxon>
        <taxon>Metamonada</taxon>
        <taxon>Diplomonadida</taxon>
        <taxon>Hexamitidae</taxon>
        <taxon>Hexamitinae</taxon>
        <taxon>Hexamita</taxon>
    </lineage>
</organism>
<comment type="caution">
    <text evidence="1">The sequence shown here is derived from an EMBL/GenBank/DDBJ whole genome shotgun (WGS) entry which is preliminary data.</text>
</comment>